<evidence type="ECO:0000256" key="1">
    <source>
        <dbReference type="ARBA" id="ARBA00022649"/>
    </source>
</evidence>
<dbReference type="EMBL" id="BRZI01000082">
    <property type="protein sequence ID" value="GLD33486.1"/>
    <property type="molecule type" value="Genomic_DNA"/>
</dbReference>
<dbReference type="Proteomes" id="UP001165663">
    <property type="component" value="Unassembled WGS sequence"/>
</dbReference>
<reference evidence="3" key="1">
    <citation type="submission" date="2022-08" db="EMBL/GenBank/DDBJ databases">
        <title>Mycobacterium kiyosense sp. nov., scotochromogenic slow-glowing species isolated from respiratory specimens.</title>
        <authorList>
            <person name="Fukano H."/>
            <person name="Kazumi Y."/>
            <person name="Sakagami N."/>
            <person name="Ato M."/>
            <person name="Mitarai S."/>
            <person name="Hoshino Y."/>
        </authorList>
    </citation>
    <scope>NUCLEOTIDE SEQUENCE</scope>
    <source>
        <strain evidence="3">1413</strain>
        <strain evidence="2">SRL2020-028</strain>
    </source>
</reference>
<accession>A0A9P3Q998</accession>
<name>A0A9P3Q998_9MYCO</name>
<comment type="caution">
    <text evidence="3">The sequence shown here is derived from an EMBL/GenBank/DDBJ whole genome shotgun (WGS) entry which is preliminary data.</text>
</comment>
<organism evidence="3 4">
    <name type="scientific">Mycobacterium kiyosense</name>
    <dbReference type="NCBI Taxonomy" id="2871094"/>
    <lineage>
        <taxon>Bacteria</taxon>
        <taxon>Bacillati</taxon>
        <taxon>Actinomycetota</taxon>
        <taxon>Actinomycetes</taxon>
        <taxon>Mycobacteriales</taxon>
        <taxon>Mycobacteriaceae</taxon>
        <taxon>Mycobacterium</taxon>
    </lineage>
</organism>
<dbReference type="AlphaFoldDB" id="A0A9P3Q998"/>
<evidence type="ECO:0000313" key="3">
    <source>
        <dbReference type="EMBL" id="GLD33486.1"/>
    </source>
</evidence>
<keyword evidence="4" id="KW-1185">Reference proteome</keyword>
<dbReference type="Pfam" id="PF07704">
    <property type="entry name" value="PSK_trans_fac"/>
    <property type="match status" value="1"/>
</dbReference>
<dbReference type="InterPro" id="IPR011660">
    <property type="entry name" value="VapB-like"/>
</dbReference>
<protein>
    <submittedName>
        <fullName evidence="3">Uncharacterized protein</fullName>
    </submittedName>
</protein>
<dbReference type="RefSeq" id="WP_241777293.1">
    <property type="nucleotide sequence ID" value="NZ_BRXE01000118.1"/>
</dbReference>
<dbReference type="Proteomes" id="UP001064782">
    <property type="component" value="Unassembled WGS sequence"/>
</dbReference>
<gene>
    <name evidence="3" type="ORF">Mkiyose1413_53690</name>
    <name evidence="2" type="ORF">SRL2020028_53790</name>
</gene>
<proteinExistence type="predicted"/>
<dbReference type="EMBL" id="BRXE01000118">
    <property type="protein sequence ID" value="GLB86123.1"/>
    <property type="molecule type" value="Genomic_DNA"/>
</dbReference>
<sequence>MNIKDAETEELAAELATRLQLSKTAAIRHALRAQLALLESGHPDRLDQVLDVLQNEIWS</sequence>
<keyword evidence="1" id="KW-1277">Toxin-antitoxin system</keyword>
<evidence type="ECO:0000313" key="4">
    <source>
        <dbReference type="Proteomes" id="UP001064782"/>
    </source>
</evidence>
<evidence type="ECO:0000313" key="2">
    <source>
        <dbReference type="EMBL" id="GLB86123.1"/>
    </source>
</evidence>